<evidence type="ECO:0000313" key="2">
    <source>
        <dbReference type="Proteomes" id="UP000004097"/>
    </source>
</evidence>
<proteinExistence type="predicted"/>
<evidence type="ECO:0000313" key="1">
    <source>
        <dbReference type="EMBL" id="EFW25432.1"/>
    </source>
</evidence>
<reference evidence="1 2" key="1">
    <citation type="submission" date="2010-08" db="EMBL/GenBank/DDBJ databases">
        <authorList>
            <person name="Weinstock G."/>
            <person name="Sodergren E."/>
            <person name="Clifton S."/>
            <person name="Fulton L."/>
            <person name="Fulton B."/>
            <person name="Courtney L."/>
            <person name="Fronick C."/>
            <person name="Harrison M."/>
            <person name="Strong C."/>
            <person name="Farmer C."/>
            <person name="Delahaunty K."/>
            <person name="Markovic C."/>
            <person name="Hall O."/>
            <person name="Minx P."/>
            <person name="Tomlinson C."/>
            <person name="Mitreva M."/>
            <person name="Hou S."/>
            <person name="Chen J."/>
            <person name="Wollam A."/>
            <person name="Pepin K.H."/>
            <person name="Johnson M."/>
            <person name="Bhonagiri V."/>
            <person name="Zhang X."/>
            <person name="Suruliraj S."/>
            <person name="Warren W."/>
            <person name="Chinwalla A."/>
            <person name="Mardis E.R."/>
            <person name="Wilson R.K."/>
        </authorList>
    </citation>
    <scope>NUCLEOTIDE SEQUENCE [LARGE SCALE GENOMIC DNA]</scope>
    <source>
        <strain evidence="1 2">F0204</strain>
    </source>
</reference>
<dbReference type="RefSeq" id="WP_006525060.1">
    <property type="nucleotide sequence ID" value="NZ_GL637644.1"/>
</dbReference>
<dbReference type="HOGENOM" id="CLU_1123924_0_0_9"/>
<accession>E7ML07</accession>
<dbReference type="Proteomes" id="UP000004097">
    <property type="component" value="Unassembled WGS sequence"/>
</dbReference>
<sequence>MSLGGVSPPEDRKEITVDRWVKIIEKPYCNPEDRLREFMDLLIDINAMYHNDRFYFDYRNIAHFEHAVERIENPIVGGSIVKIPEGNCAWNEKYSNSIMYDWDNRMLCFGALRYFNADLSELERACIINKWFKATKNITQNDICRKYHITKRRIPKITKDAEEILIEQWGMDFYGGVEHSRLLHFRERAEYREQRTGIWNGWLGLHPDKHLEFLPSEEEAEQILKKDPRLRKILEEDEKKQKKFTIC</sequence>
<name>E7ML07_9FIRM</name>
<comment type="caution">
    <text evidence="1">The sequence shown here is derived from an EMBL/GenBank/DDBJ whole genome shotgun (WGS) entry which is preliminary data.</text>
</comment>
<organism evidence="1 2">
    <name type="scientific">Solobacterium moorei F0204</name>
    <dbReference type="NCBI Taxonomy" id="706433"/>
    <lineage>
        <taxon>Bacteria</taxon>
        <taxon>Bacillati</taxon>
        <taxon>Bacillota</taxon>
        <taxon>Erysipelotrichia</taxon>
        <taxon>Erysipelotrichales</taxon>
        <taxon>Erysipelotrichaceae</taxon>
        <taxon>Solobacterium</taxon>
    </lineage>
</organism>
<dbReference type="AlphaFoldDB" id="E7ML07"/>
<dbReference type="EMBL" id="AECQ01000003">
    <property type="protein sequence ID" value="EFW25432.1"/>
    <property type="molecule type" value="Genomic_DNA"/>
</dbReference>
<gene>
    <name evidence="1" type="ORF">HMPREF9430_00203</name>
</gene>
<keyword evidence="2" id="KW-1185">Reference proteome</keyword>
<protein>
    <submittedName>
        <fullName evidence="1">Uncharacterized protein</fullName>
    </submittedName>
</protein>
<dbReference type="STRING" id="706433.HMPREF9430_00203"/>